<dbReference type="EMBL" id="LNQE01001901">
    <property type="protein sequence ID" value="KUG02919.1"/>
    <property type="molecule type" value="Genomic_DNA"/>
</dbReference>
<proteinExistence type="predicted"/>
<evidence type="ECO:0000259" key="1">
    <source>
        <dbReference type="Pfam" id="PF13240"/>
    </source>
</evidence>
<protein>
    <recommendedName>
        <fullName evidence="1">Zinc-ribbon domain-containing protein</fullName>
    </recommendedName>
</protein>
<reference evidence="2" key="1">
    <citation type="journal article" date="2015" name="Proc. Natl. Acad. Sci. U.S.A.">
        <title>Networks of energetic and metabolic interactions define dynamics in microbial communities.</title>
        <authorList>
            <person name="Embree M."/>
            <person name="Liu J.K."/>
            <person name="Al-Bassam M.M."/>
            <person name="Zengler K."/>
        </authorList>
    </citation>
    <scope>NUCLEOTIDE SEQUENCE</scope>
</reference>
<dbReference type="InterPro" id="IPR026870">
    <property type="entry name" value="Zinc_ribbon_dom"/>
</dbReference>
<dbReference type="AlphaFoldDB" id="A0A0W8E2K9"/>
<comment type="caution">
    <text evidence="2">The sequence shown here is derived from an EMBL/GenBank/DDBJ whole genome shotgun (WGS) entry which is preliminary data.</text>
</comment>
<name>A0A0W8E2K9_9ZZZZ</name>
<accession>A0A0W8E2K9</accession>
<sequence length="361" mass="40032">MIAEGDDIYMANQIQSALLRYEWIKALGEMVEGEKGLLSPFLAMSGIESRMDKEELHKIGLIGDQNFAPEWRAAFQVLANPVGVTRLRLSVGEVRWEYTVYFCPEKGLPAGLNNTREGFILHYPAAVDEAIEFIGEHTGNSPLQVEKFNATLVGAEAIVLAALLDQYRRALMKALAEDNPFQLAPISTAEVASVIENSSSNGQWLVNIISSGEGNQVSEKQLELVLAGLVGKGMVSRDGDKWTIEESVQKLVQRLLIIEQVIAMEMASQDERGELNRMAMLCLQSGVNDMLSLEIVNDQVSMELIPPAQFSKYMKFFTSHESRWFDGVGQDKTQERLFCPGCGKENKPGSNFCSECGTRLK</sequence>
<dbReference type="Pfam" id="PF13240">
    <property type="entry name" value="Zn_Ribbon_1"/>
    <property type="match status" value="1"/>
</dbReference>
<feature type="domain" description="Zinc-ribbon" evidence="1">
    <location>
        <begin position="338"/>
        <end position="360"/>
    </location>
</feature>
<evidence type="ECO:0000313" key="2">
    <source>
        <dbReference type="EMBL" id="KUG02919.1"/>
    </source>
</evidence>
<organism evidence="2">
    <name type="scientific">hydrocarbon metagenome</name>
    <dbReference type="NCBI Taxonomy" id="938273"/>
    <lineage>
        <taxon>unclassified sequences</taxon>
        <taxon>metagenomes</taxon>
        <taxon>ecological metagenomes</taxon>
    </lineage>
</organism>
<gene>
    <name evidence="2" type="ORF">ASZ90_019695</name>
</gene>